<dbReference type="Pfam" id="PF08241">
    <property type="entry name" value="Methyltransf_11"/>
    <property type="match status" value="1"/>
</dbReference>
<evidence type="ECO:0000313" key="2">
    <source>
        <dbReference type="EMBL" id="KAI7839537.1"/>
    </source>
</evidence>
<name>A0AAD5DK85_9CHLO</name>
<dbReference type="AlphaFoldDB" id="A0AAD5DK85"/>
<dbReference type="Gene3D" id="3.40.50.150">
    <property type="entry name" value="Vaccinia Virus protein VP39"/>
    <property type="match status" value="1"/>
</dbReference>
<feature type="domain" description="Methyltransferase type 11" evidence="1">
    <location>
        <begin position="82"/>
        <end position="154"/>
    </location>
</feature>
<dbReference type="Proteomes" id="UP001205105">
    <property type="component" value="Unassembled WGS sequence"/>
</dbReference>
<gene>
    <name evidence="2" type="ORF">COHA_006719</name>
</gene>
<proteinExistence type="predicted"/>
<dbReference type="InterPro" id="IPR013216">
    <property type="entry name" value="Methyltransf_11"/>
</dbReference>
<keyword evidence="3" id="KW-1185">Reference proteome</keyword>
<organism evidence="2 3">
    <name type="scientific">Chlorella ohadii</name>
    <dbReference type="NCBI Taxonomy" id="2649997"/>
    <lineage>
        <taxon>Eukaryota</taxon>
        <taxon>Viridiplantae</taxon>
        <taxon>Chlorophyta</taxon>
        <taxon>core chlorophytes</taxon>
        <taxon>Trebouxiophyceae</taxon>
        <taxon>Chlorellales</taxon>
        <taxon>Chlorellaceae</taxon>
        <taxon>Chlorella clade</taxon>
        <taxon>Chlorella</taxon>
    </lineage>
</organism>
<accession>A0AAD5DK85</accession>
<dbReference type="InterPro" id="IPR029063">
    <property type="entry name" value="SAM-dependent_MTases_sf"/>
</dbReference>
<sequence>MRYVLLSAGELQPWVLPAAGLGVAAAGIAALRLSTYSQLEYITAAMLARHVKAGGARVLQLGGSTRDIFYYPAGTVQVTVGGPEVSAGLWEQAGMQAKVPVQAVKAEPQKVLSSQAGSTADSIVLLNQLQQWGDMQQLLSQVYRVLKPGGTLIFVQRLQGGPLQPLLGGSAGAVDPTLIDQIQDYVGWDFVQVDAALRGSDLHAVGVAVKPLAAAGSGSTSAAGSVDAAAFEAVMRRGKGKRQQQQTGGFQQKS</sequence>
<protein>
    <recommendedName>
        <fullName evidence="1">Methyltransferase type 11 domain-containing protein</fullName>
    </recommendedName>
</protein>
<reference evidence="2" key="1">
    <citation type="submission" date="2020-11" db="EMBL/GenBank/DDBJ databases">
        <title>Chlorella ohadii genome sequencing and assembly.</title>
        <authorList>
            <person name="Murik O."/>
            <person name="Treves H."/>
            <person name="Kedem I."/>
            <person name="Shotland Y."/>
            <person name="Kaplan A."/>
        </authorList>
    </citation>
    <scope>NUCLEOTIDE SEQUENCE</scope>
    <source>
        <strain evidence="2">1</strain>
    </source>
</reference>
<dbReference type="EMBL" id="JADXDR010000099">
    <property type="protein sequence ID" value="KAI7839537.1"/>
    <property type="molecule type" value="Genomic_DNA"/>
</dbReference>
<comment type="caution">
    <text evidence="2">The sequence shown here is derived from an EMBL/GenBank/DDBJ whole genome shotgun (WGS) entry which is preliminary data.</text>
</comment>
<dbReference type="SUPFAM" id="SSF53335">
    <property type="entry name" value="S-adenosyl-L-methionine-dependent methyltransferases"/>
    <property type="match status" value="1"/>
</dbReference>
<evidence type="ECO:0000259" key="1">
    <source>
        <dbReference type="Pfam" id="PF08241"/>
    </source>
</evidence>
<dbReference type="GO" id="GO:0008757">
    <property type="term" value="F:S-adenosylmethionine-dependent methyltransferase activity"/>
    <property type="evidence" value="ECO:0007669"/>
    <property type="project" value="InterPro"/>
</dbReference>
<evidence type="ECO:0000313" key="3">
    <source>
        <dbReference type="Proteomes" id="UP001205105"/>
    </source>
</evidence>